<sequence length="617" mass="69497">MQLPSNDFTKASIKSRLTRKAAELWGYSESDIEGFDPLVELLLEACAVEFEKVGQEINHTQHRLVERLAGLLNPDVIDAPRPAHAVAVAQPREPQLLLPADAQLVHQRPVGLRQTAAPPVFFSPLQPTRLTDGAVRYLATDSAVWQVELAGHKRITALAAQSVPAEHRRLWIGLELNAAITSLTDLAFYFDWPNEPRREQYQPYLPGETWLLSDQRLHVASGFSAAFDAEEAEPLLHQEFDFLRRVEQQVRATYEGSFARIVAAPVDLATYVRQPYPPAFAQRFSPNELQTLETPLLWLEVRFSHALPPEALTNLTCAINCFPVLNRRLNKRLYRLQQALNIFPLDTEEAFLAMHEVYSLSNVVYRSTTLSGLQEGQTDTYTLRTHGVGRFDTRTGKEALLELLELLRDESRAFTATGTDFISSILRELNQNLARLEDRLEQARAATREAPVPYVVLRPRDANDSVYLEYWSSDGEGGNRLPAGSHLHVYDGHYLDQVRLMTTTSGGRERPRPEERVLALRKNLLSRNRIVTLEDIKAACWAELGNHLGRVHIEKGFRTGPTPDAGFVRCIRVVLTPAATSRLTAQEWQRTAEELQVSLAAQSAMNLPYEVSMAPHT</sequence>
<gene>
    <name evidence="2" type="ORF">GCM10011383_42700</name>
</gene>
<evidence type="ECO:0000313" key="3">
    <source>
        <dbReference type="Proteomes" id="UP000632273"/>
    </source>
</evidence>
<comment type="caution">
    <text evidence="2">The sequence shown here is derived from an EMBL/GenBank/DDBJ whole genome shotgun (WGS) entry which is preliminary data.</text>
</comment>
<organism evidence="2 3">
    <name type="scientific">Hymenobacter cavernae</name>
    <dbReference type="NCBI Taxonomy" id="2044852"/>
    <lineage>
        <taxon>Bacteria</taxon>
        <taxon>Pseudomonadati</taxon>
        <taxon>Bacteroidota</taxon>
        <taxon>Cytophagia</taxon>
        <taxon>Cytophagales</taxon>
        <taxon>Hymenobacteraceae</taxon>
        <taxon>Hymenobacter</taxon>
    </lineage>
</organism>
<name>A0ABQ1UUP2_9BACT</name>
<evidence type="ECO:0000313" key="2">
    <source>
        <dbReference type="EMBL" id="GGF26626.1"/>
    </source>
</evidence>
<feature type="coiled-coil region" evidence="1">
    <location>
        <begin position="419"/>
        <end position="446"/>
    </location>
</feature>
<keyword evidence="1" id="KW-0175">Coiled coil</keyword>
<dbReference type="Proteomes" id="UP000632273">
    <property type="component" value="Unassembled WGS sequence"/>
</dbReference>
<evidence type="ECO:0000256" key="1">
    <source>
        <dbReference type="SAM" id="Coils"/>
    </source>
</evidence>
<dbReference type="Pfam" id="PF05947">
    <property type="entry name" value="T6SS_TssF"/>
    <property type="match status" value="1"/>
</dbReference>
<reference evidence="3" key="1">
    <citation type="journal article" date="2019" name="Int. J. Syst. Evol. Microbiol.">
        <title>The Global Catalogue of Microorganisms (GCM) 10K type strain sequencing project: providing services to taxonomists for standard genome sequencing and annotation.</title>
        <authorList>
            <consortium name="The Broad Institute Genomics Platform"/>
            <consortium name="The Broad Institute Genome Sequencing Center for Infectious Disease"/>
            <person name="Wu L."/>
            <person name="Ma J."/>
        </authorList>
    </citation>
    <scope>NUCLEOTIDE SEQUENCE [LARGE SCALE GENOMIC DNA]</scope>
    <source>
        <strain evidence="3">CGMCC 1.15197</strain>
    </source>
</reference>
<accession>A0ABQ1UUP2</accession>
<dbReference type="InterPro" id="IPR010272">
    <property type="entry name" value="T6SS_TssF"/>
</dbReference>
<proteinExistence type="predicted"/>
<dbReference type="RefSeq" id="WP_188816130.1">
    <property type="nucleotide sequence ID" value="NZ_BMHT01000010.1"/>
</dbReference>
<dbReference type="EMBL" id="BMHT01000010">
    <property type="protein sequence ID" value="GGF26626.1"/>
    <property type="molecule type" value="Genomic_DNA"/>
</dbReference>
<keyword evidence="3" id="KW-1185">Reference proteome</keyword>
<protein>
    <submittedName>
        <fullName evidence="2">Uncharacterized protein</fullName>
    </submittedName>
</protein>